<evidence type="ECO:0000313" key="11">
    <source>
        <dbReference type="EMBL" id="KAG5916546.1"/>
    </source>
</evidence>
<evidence type="ECO:0000256" key="4">
    <source>
        <dbReference type="ARBA" id="ARBA00022741"/>
    </source>
</evidence>
<evidence type="ECO:0000256" key="1">
    <source>
        <dbReference type="ARBA" id="ARBA00012513"/>
    </source>
</evidence>
<evidence type="ECO:0000256" key="7">
    <source>
        <dbReference type="ARBA" id="ARBA00047899"/>
    </source>
</evidence>
<dbReference type="EMBL" id="SRPY01000883">
    <property type="protein sequence ID" value="KAG5916546.1"/>
    <property type="molecule type" value="Genomic_DNA"/>
</dbReference>
<feature type="domain" description="Protein kinase" evidence="10">
    <location>
        <begin position="267"/>
        <end position="591"/>
    </location>
</feature>
<keyword evidence="5" id="KW-0418">Kinase</keyword>
<dbReference type="SMART" id="SM00220">
    <property type="entry name" value="S_TKc"/>
    <property type="match status" value="1"/>
</dbReference>
<evidence type="ECO:0000256" key="5">
    <source>
        <dbReference type="ARBA" id="ARBA00022777"/>
    </source>
</evidence>
<dbReference type="GO" id="GO:0005524">
    <property type="term" value="F:ATP binding"/>
    <property type="evidence" value="ECO:0007669"/>
    <property type="project" value="UniProtKB-KW"/>
</dbReference>
<keyword evidence="6" id="KW-0067">ATP-binding</keyword>
<dbReference type="PANTHER" id="PTHR24361:SF433">
    <property type="entry name" value="PROTEIN KINASE DOMAIN-CONTAINING PROTEIN"/>
    <property type="match status" value="1"/>
</dbReference>
<dbReference type="GO" id="GO:0005737">
    <property type="term" value="C:cytoplasm"/>
    <property type="evidence" value="ECO:0007669"/>
    <property type="project" value="TreeGrafter"/>
</dbReference>
<keyword evidence="12" id="KW-1185">Reference proteome</keyword>
<protein>
    <recommendedName>
        <fullName evidence="1">non-specific serine/threonine protein kinase</fullName>
        <ecNumber evidence="1">2.7.11.1</ecNumber>
    </recommendedName>
</protein>
<comment type="caution">
    <text evidence="11">The sequence shown here is derived from an EMBL/GenBank/DDBJ whole genome shotgun (WGS) entry which is preliminary data.</text>
</comment>
<sequence length="597" mass="66883">MHPRLEQRPEPTPPKLFDLHNFGHQDLALDASSLSYNVTTPGNMSTNDFTSSQPFSHTENEDQPCPHRREIRLDEMEEEAVAEPDPEPLSQDEQAWEHAASDSRDDAAIGELVDDFTSLSVLAPLDTRIIIAGPPVPYAGALVPPSASCVALPRTIGGRDAVGVVQRMIDADCRISLSFDDSSTASLSQTAQSRIECVICYDPRSNDCLLMNEESTRVFVKQLSPPDGSRGDRFILPGRKLSPISTGIWRISLDKDDHVQHFVDVLLRPQRFIVSGLNPSGTNIIHYPWEIQTMAIRDMDGTRTVQEDGMESSYMLVKQRGWRSGSLLIKVVDCRHSALGCDVVVILYDPIMFRNDQDAVFQCAKLWKKHRQLGHELRHPNIVKMKSYDARLHALYMEPPPPRLSLQRPVPAAVARAVLADISAALVFLEERQILHDDISPHTVCYSAERGGVLSHFISARDRTNTSYGGDGDWYCEPPEIRRENDGWERRRGPFNDVWSLGITMLLCTGKIEVPKRHEVPECVQCTFTKGTVDYRKWQNWFSKVSRVRDRLNVRNEVDMVIGRMLDPTVESRITAAQIVSQLGSGGEGNVGADANV</sequence>
<comment type="catalytic activity">
    <reaction evidence="7">
        <text>L-threonyl-[protein] + ATP = O-phospho-L-threonyl-[protein] + ADP + H(+)</text>
        <dbReference type="Rhea" id="RHEA:46608"/>
        <dbReference type="Rhea" id="RHEA-COMP:11060"/>
        <dbReference type="Rhea" id="RHEA-COMP:11605"/>
        <dbReference type="ChEBI" id="CHEBI:15378"/>
        <dbReference type="ChEBI" id="CHEBI:30013"/>
        <dbReference type="ChEBI" id="CHEBI:30616"/>
        <dbReference type="ChEBI" id="CHEBI:61977"/>
        <dbReference type="ChEBI" id="CHEBI:456216"/>
        <dbReference type="EC" id="2.7.11.1"/>
    </reaction>
</comment>
<evidence type="ECO:0000256" key="6">
    <source>
        <dbReference type="ARBA" id="ARBA00022840"/>
    </source>
</evidence>
<feature type="compositionally biased region" description="Acidic residues" evidence="9">
    <location>
        <begin position="75"/>
        <end position="86"/>
    </location>
</feature>
<evidence type="ECO:0000256" key="2">
    <source>
        <dbReference type="ARBA" id="ARBA00022527"/>
    </source>
</evidence>
<dbReference type="Pfam" id="PF00069">
    <property type="entry name" value="Pkinase"/>
    <property type="match status" value="1"/>
</dbReference>
<gene>
    <name evidence="11" type="ORF">E4U42_007602</name>
</gene>
<evidence type="ECO:0000256" key="8">
    <source>
        <dbReference type="ARBA" id="ARBA00048679"/>
    </source>
</evidence>
<name>A0A8K0J1I4_9HYPO</name>
<organism evidence="11 12">
    <name type="scientific">Claviceps africana</name>
    <dbReference type="NCBI Taxonomy" id="83212"/>
    <lineage>
        <taxon>Eukaryota</taxon>
        <taxon>Fungi</taxon>
        <taxon>Dikarya</taxon>
        <taxon>Ascomycota</taxon>
        <taxon>Pezizomycotina</taxon>
        <taxon>Sordariomycetes</taxon>
        <taxon>Hypocreomycetidae</taxon>
        <taxon>Hypocreales</taxon>
        <taxon>Clavicipitaceae</taxon>
        <taxon>Claviceps</taxon>
    </lineage>
</organism>
<dbReference type="Gene3D" id="1.10.510.10">
    <property type="entry name" value="Transferase(Phosphotransferase) domain 1"/>
    <property type="match status" value="1"/>
</dbReference>
<dbReference type="Proteomes" id="UP000811619">
    <property type="component" value="Unassembled WGS sequence"/>
</dbReference>
<dbReference type="EC" id="2.7.11.1" evidence="1"/>
<dbReference type="PANTHER" id="PTHR24361">
    <property type="entry name" value="MITOGEN-ACTIVATED KINASE KINASE KINASE"/>
    <property type="match status" value="1"/>
</dbReference>
<dbReference type="AlphaFoldDB" id="A0A8K0J1I4"/>
<feature type="compositionally biased region" description="Basic and acidic residues" evidence="9">
    <location>
        <begin position="58"/>
        <end position="74"/>
    </location>
</feature>
<dbReference type="SUPFAM" id="SSF56112">
    <property type="entry name" value="Protein kinase-like (PK-like)"/>
    <property type="match status" value="1"/>
</dbReference>
<evidence type="ECO:0000259" key="10">
    <source>
        <dbReference type="PROSITE" id="PS50011"/>
    </source>
</evidence>
<evidence type="ECO:0000256" key="3">
    <source>
        <dbReference type="ARBA" id="ARBA00022679"/>
    </source>
</evidence>
<keyword evidence="2" id="KW-0723">Serine/threonine-protein kinase</keyword>
<accession>A0A8K0J1I4</accession>
<dbReference type="InterPro" id="IPR053235">
    <property type="entry name" value="Ser_Thr_kinase"/>
</dbReference>
<comment type="catalytic activity">
    <reaction evidence="8">
        <text>L-seryl-[protein] + ATP = O-phospho-L-seryl-[protein] + ADP + H(+)</text>
        <dbReference type="Rhea" id="RHEA:17989"/>
        <dbReference type="Rhea" id="RHEA-COMP:9863"/>
        <dbReference type="Rhea" id="RHEA-COMP:11604"/>
        <dbReference type="ChEBI" id="CHEBI:15378"/>
        <dbReference type="ChEBI" id="CHEBI:29999"/>
        <dbReference type="ChEBI" id="CHEBI:30616"/>
        <dbReference type="ChEBI" id="CHEBI:83421"/>
        <dbReference type="ChEBI" id="CHEBI:456216"/>
        <dbReference type="EC" id="2.7.11.1"/>
    </reaction>
</comment>
<proteinExistence type="predicted"/>
<dbReference type="PROSITE" id="PS50011">
    <property type="entry name" value="PROTEIN_KINASE_DOM"/>
    <property type="match status" value="1"/>
</dbReference>
<evidence type="ECO:0000256" key="9">
    <source>
        <dbReference type="SAM" id="MobiDB-lite"/>
    </source>
</evidence>
<reference evidence="11" key="1">
    <citation type="journal article" date="2020" name="bioRxiv">
        <title>Whole genome comparisons of ergot fungi reveals the divergence and evolution of species within the genus Claviceps are the result of varying mechanisms driving genome evolution and host range expansion.</title>
        <authorList>
            <person name="Wyka S.A."/>
            <person name="Mondo S.J."/>
            <person name="Liu M."/>
            <person name="Dettman J."/>
            <person name="Nalam V."/>
            <person name="Broders K.D."/>
        </authorList>
    </citation>
    <scope>NUCLEOTIDE SEQUENCE</scope>
    <source>
        <strain evidence="11">CCC 489</strain>
    </source>
</reference>
<dbReference type="InterPro" id="IPR000719">
    <property type="entry name" value="Prot_kinase_dom"/>
</dbReference>
<feature type="region of interest" description="Disordered" evidence="9">
    <location>
        <begin position="1"/>
        <end position="20"/>
    </location>
</feature>
<dbReference type="GO" id="GO:0004674">
    <property type="term" value="F:protein serine/threonine kinase activity"/>
    <property type="evidence" value="ECO:0007669"/>
    <property type="project" value="UniProtKB-KW"/>
</dbReference>
<feature type="region of interest" description="Disordered" evidence="9">
    <location>
        <begin position="35"/>
        <end position="103"/>
    </location>
</feature>
<dbReference type="InterPro" id="IPR011009">
    <property type="entry name" value="Kinase-like_dom_sf"/>
</dbReference>
<feature type="compositionally biased region" description="Polar residues" evidence="9">
    <location>
        <begin position="35"/>
        <end position="57"/>
    </location>
</feature>
<dbReference type="OrthoDB" id="1668230at2759"/>
<keyword evidence="4" id="KW-0547">Nucleotide-binding</keyword>
<keyword evidence="3" id="KW-0808">Transferase</keyword>
<evidence type="ECO:0000313" key="12">
    <source>
        <dbReference type="Proteomes" id="UP000811619"/>
    </source>
</evidence>